<comment type="catalytic activity">
    <reaction evidence="1">
        <text>ATP + protein L-histidine = ADP + protein N-phospho-L-histidine.</text>
        <dbReference type="EC" id="2.7.13.3"/>
    </reaction>
</comment>
<feature type="domain" description="Response regulatory" evidence="6">
    <location>
        <begin position="11"/>
        <end position="128"/>
    </location>
</feature>
<dbReference type="Pfam" id="PF00072">
    <property type="entry name" value="Response_reg"/>
    <property type="match status" value="1"/>
</dbReference>
<evidence type="ECO:0000313" key="7">
    <source>
        <dbReference type="EMBL" id="MBB5206499.1"/>
    </source>
</evidence>
<sequence length="390" mass="42680">MTPPTVLPPVKCLLVDDLDENLLALGALLEGGDVEILTARSGSQALELLLAHDIALVLLDVQMPGMDGFEVAEFMRGSKRTRHVPIIFVTASGSDRLRLFKGYDAGAVDFLHKPIEPHVLRSKVGVFVELHRQRLRLADELRERTEALRLSQMFMAVLGHDLRSPLNTMVMGANLLNAQLPPERLAHVAELITSCGQRMKRMIADLLDVARARVGGGLAVQPRREDLRALAERIAAEQRLLYPTRTLELACVGDLEGEWDPDRLAQMFTNLAGNALDHGGDQVPVRIRVDGTSPDEVRIVFANAGAIPADVLEHLFDPFHGAQRPRGRDDGLGLGLYIAERIVHAHRGRIAVQSNATDGTAIEVLLPRRNVPADGASWHAHDAGSLRLDA</sequence>
<dbReference type="RefSeq" id="WP_183958548.1">
    <property type="nucleotide sequence ID" value="NZ_JACHHP010000001.1"/>
</dbReference>
<dbReference type="SUPFAM" id="SSF52172">
    <property type="entry name" value="CheY-like"/>
    <property type="match status" value="1"/>
</dbReference>
<dbReference type="InterPro" id="IPR003661">
    <property type="entry name" value="HisK_dim/P_dom"/>
</dbReference>
<accession>A0A7W8FYU2</accession>
<dbReference type="PANTHER" id="PTHR43547">
    <property type="entry name" value="TWO-COMPONENT HISTIDINE KINASE"/>
    <property type="match status" value="1"/>
</dbReference>
<dbReference type="Gene3D" id="3.40.50.2300">
    <property type="match status" value="1"/>
</dbReference>
<dbReference type="PROSITE" id="PS50109">
    <property type="entry name" value="HIS_KIN"/>
    <property type="match status" value="1"/>
</dbReference>
<dbReference type="EMBL" id="JACHHP010000001">
    <property type="protein sequence ID" value="MBB5206499.1"/>
    <property type="molecule type" value="Genomic_DNA"/>
</dbReference>
<dbReference type="SMART" id="SM00448">
    <property type="entry name" value="REC"/>
    <property type="match status" value="1"/>
</dbReference>
<dbReference type="AlphaFoldDB" id="A0A7W8FYU2"/>
<evidence type="ECO:0000313" key="8">
    <source>
        <dbReference type="Proteomes" id="UP000521199"/>
    </source>
</evidence>
<keyword evidence="7" id="KW-0418">Kinase</keyword>
<dbReference type="PANTHER" id="PTHR43547:SF2">
    <property type="entry name" value="HYBRID SIGNAL TRANSDUCTION HISTIDINE KINASE C"/>
    <property type="match status" value="1"/>
</dbReference>
<dbReference type="PROSITE" id="PS50110">
    <property type="entry name" value="RESPONSE_REGULATORY"/>
    <property type="match status" value="1"/>
</dbReference>
<dbReference type="SUPFAM" id="SSF55874">
    <property type="entry name" value="ATPase domain of HSP90 chaperone/DNA topoisomerase II/histidine kinase"/>
    <property type="match status" value="1"/>
</dbReference>
<evidence type="ECO:0000259" key="6">
    <source>
        <dbReference type="PROSITE" id="PS50110"/>
    </source>
</evidence>
<comment type="caution">
    <text evidence="7">The sequence shown here is derived from an EMBL/GenBank/DDBJ whole genome shotgun (WGS) entry which is preliminary data.</text>
</comment>
<dbReference type="GO" id="GO:0000155">
    <property type="term" value="F:phosphorelay sensor kinase activity"/>
    <property type="evidence" value="ECO:0007669"/>
    <property type="project" value="InterPro"/>
</dbReference>
<dbReference type="PRINTS" id="PR00344">
    <property type="entry name" value="BCTRLSENSOR"/>
</dbReference>
<keyword evidence="8" id="KW-1185">Reference proteome</keyword>
<protein>
    <recommendedName>
        <fullName evidence="2">histidine kinase</fullName>
        <ecNumber evidence="2">2.7.13.3</ecNumber>
    </recommendedName>
</protein>
<dbReference type="InterPro" id="IPR011006">
    <property type="entry name" value="CheY-like_superfamily"/>
</dbReference>
<dbReference type="InterPro" id="IPR004358">
    <property type="entry name" value="Sig_transdc_His_kin-like_C"/>
</dbReference>
<dbReference type="InterPro" id="IPR036097">
    <property type="entry name" value="HisK_dim/P_sf"/>
</dbReference>
<dbReference type="Gene3D" id="1.10.287.130">
    <property type="match status" value="1"/>
</dbReference>
<evidence type="ECO:0000256" key="3">
    <source>
        <dbReference type="ARBA" id="ARBA00022553"/>
    </source>
</evidence>
<dbReference type="SMART" id="SM00388">
    <property type="entry name" value="HisKA"/>
    <property type="match status" value="1"/>
</dbReference>
<keyword evidence="3 4" id="KW-0597">Phosphoprotein</keyword>
<dbReference type="Gene3D" id="3.30.565.10">
    <property type="entry name" value="Histidine kinase-like ATPase, C-terminal domain"/>
    <property type="match status" value="1"/>
</dbReference>
<reference evidence="7 8" key="1">
    <citation type="submission" date="2020-08" db="EMBL/GenBank/DDBJ databases">
        <title>Genomic Encyclopedia of Type Strains, Phase IV (KMG-IV): sequencing the most valuable type-strain genomes for metagenomic binning, comparative biology and taxonomic classification.</title>
        <authorList>
            <person name="Goeker M."/>
        </authorList>
    </citation>
    <scope>NUCLEOTIDE SEQUENCE [LARGE SCALE GENOMIC DNA]</scope>
    <source>
        <strain evidence="7 8">DSM 24163</strain>
    </source>
</reference>
<keyword evidence="7" id="KW-0808">Transferase</keyword>
<dbReference type="InterPro" id="IPR003594">
    <property type="entry name" value="HATPase_dom"/>
</dbReference>
<dbReference type="Proteomes" id="UP000521199">
    <property type="component" value="Unassembled WGS sequence"/>
</dbReference>
<dbReference type="Pfam" id="PF02518">
    <property type="entry name" value="HATPase_c"/>
    <property type="match status" value="1"/>
</dbReference>
<organism evidence="7 8">
    <name type="scientific">Chiayiivirga flava</name>
    <dbReference type="NCBI Taxonomy" id="659595"/>
    <lineage>
        <taxon>Bacteria</taxon>
        <taxon>Pseudomonadati</taxon>
        <taxon>Pseudomonadota</taxon>
        <taxon>Gammaproteobacteria</taxon>
        <taxon>Lysobacterales</taxon>
        <taxon>Lysobacteraceae</taxon>
        <taxon>Chiayiivirga</taxon>
    </lineage>
</organism>
<feature type="domain" description="Histidine kinase" evidence="5">
    <location>
        <begin position="157"/>
        <end position="370"/>
    </location>
</feature>
<name>A0A7W8FYU2_9GAMM</name>
<feature type="modified residue" description="4-aspartylphosphate" evidence="4">
    <location>
        <position position="60"/>
    </location>
</feature>
<evidence type="ECO:0000256" key="2">
    <source>
        <dbReference type="ARBA" id="ARBA00012438"/>
    </source>
</evidence>
<dbReference type="Pfam" id="PF00512">
    <property type="entry name" value="HisKA"/>
    <property type="match status" value="1"/>
</dbReference>
<dbReference type="InterPro" id="IPR005467">
    <property type="entry name" value="His_kinase_dom"/>
</dbReference>
<evidence type="ECO:0000256" key="4">
    <source>
        <dbReference type="PROSITE-ProRule" id="PRU00169"/>
    </source>
</evidence>
<dbReference type="SMART" id="SM00387">
    <property type="entry name" value="HATPase_c"/>
    <property type="match status" value="1"/>
</dbReference>
<gene>
    <name evidence="7" type="ORF">HNQ52_000015</name>
</gene>
<dbReference type="InterPro" id="IPR001789">
    <property type="entry name" value="Sig_transdc_resp-reg_receiver"/>
</dbReference>
<evidence type="ECO:0000259" key="5">
    <source>
        <dbReference type="PROSITE" id="PS50109"/>
    </source>
</evidence>
<proteinExistence type="predicted"/>
<dbReference type="SUPFAM" id="SSF47384">
    <property type="entry name" value="Homodimeric domain of signal transducing histidine kinase"/>
    <property type="match status" value="1"/>
</dbReference>
<evidence type="ECO:0000256" key="1">
    <source>
        <dbReference type="ARBA" id="ARBA00000085"/>
    </source>
</evidence>
<dbReference type="InterPro" id="IPR036890">
    <property type="entry name" value="HATPase_C_sf"/>
</dbReference>
<dbReference type="CDD" id="cd00082">
    <property type="entry name" value="HisKA"/>
    <property type="match status" value="1"/>
</dbReference>
<dbReference type="EC" id="2.7.13.3" evidence="2"/>